<sequence length="110" mass="11584">MLGPSSTQTLAMTTFAAPLVRDELDSVVSTLCTRLPGRTRSEVEAVVAAVYAELAAGATVTAHLIPLTLNRSRRLLSSGPGETSDLHSSVPMLIEANTGRILPANERNAK</sequence>
<name>A0A7I7WMH3_MYCGU</name>
<dbReference type="Gene3D" id="1.10.8.1060">
    <property type="entry name" value="Corynebacterium glutamicum thioredoxin-dependent arsenate reductase, N-terminal domain"/>
    <property type="match status" value="1"/>
</dbReference>
<dbReference type="KEGG" id="mgad:MGAD_22720"/>
<dbReference type="NCBIfam" id="NF046112">
    <property type="entry name" value="MSMEG_6209_Nter"/>
    <property type="match status" value="1"/>
</dbReference>
<dbReference type="Proteomes" id="UP000466187">
    <property type="component" value="Chromosome"/>
</dbReference>
<evidence type="ECO:0000313" key="2">
    <source>
        <dbReference type="Proteomes" id="UP000466187"/>
    </source>
</evidence>
<proteinExistence type="predicted"/>
<protein>
    <submittedName>
        <fullName evidence="1">Uncharacterized protein</fullName>
    </submittedName>
</protein>
<gene>
    <name evidence="1" type="ORF">MGAD_22720</name>
</gene>
<organism evidence="1 2">
    <name type="scientific">Mycolicibacterium gadium</name>
    <name type="common">Mycobacterium gadium</name>
    <dbReference type="NCBI Taxonomy" id="1794"/>
    <lineage>
        <taxon>Bacteria</taxon>
        <taxon>Bacillati</taxon>
        <taxon>Actinomycetota</taxon>
        <taxon>Actinomycetes</taxon>
        <taxon>Mycobacteriales</taxon>
        <taxon>Mycobacteriaceae</taxon>
        <taxon>Mycolicibacterium</taxon>
    </lineage>
</organism>
<dbReference type="EMBL" id="AP022608">
    <property type="protein sequence ID" value="BBZ17937.1"/>
    <property type="molecule type" value="Genomic_DNA"/>
</dbReference>
<accession>A0A7I7WMH3</accession>
<reference evidence="1 2" key="1">
    <citation type="journal article" date="2019" name="Emerg. Microbes Infect.">
        <title>Comprehensive subspecies identification of 175 nontuberculous mycobacteria species based on 7547 genomic profiles.</title>
        <authorList>
            <person name="Matsumoto Y."/>
            <person name="Kinjo T."/>
            <person name="Motooka D."/>
            <person name="Nabeya D."/>
            <person name="Jung N."/>
            <person name="Uechi K."/>
            <person name="Horii T."/>
            <person name="Iida T."/>
            <person name="Fujita J."/>
            <person name="Nakamura S."/>
        </authorList>
    </citation>
    <scope>NUCLEOTIDE SEQUENCE [LARGE SCALE GENOMIC DNA]</scope>
    <source>
        <strain evidence="1 2">JCM 12688</strain>
    </source>
</reference>
<dbReference type="AlphaFoldDB" id="A0A7I7WMH3"/>
<evidence type="ECO:0000313" key="1">
    <source>
        <dbReference type="EMBL" id="BBZ17937.1"/>
    </source>
</evidence>